<dbReference type="GO" id="GO:0018773">
    <property type="term" value="F:acetylpyruvate hydrolase activity"/>
    <property type="evidence" value="ECO:0007669"/>
    <property type="project" value="TreeGrafter"/>
</dbReference>
<evidence type="ECO:0000259" key="2">
    <source>
        <dbReference type="Pfam" id="PF01557"/>
    </source>
</evidence>
<keyword evidence="1" id="KW-0479">Metal-binding</keyword>
<evidence type="ECO:0000313" key="4">
    <source>
        <dbReference type="Proteomes" id="UP000326780"/>
    </source>
</evidence>
<proteinExistence type="predicted"/>
<evidence type="ECO:0000256" key="1">
    <source>
        <dbReference type="ARBA" id="ARBA00022723"/>
    </source>
</evidence>
<dbReference type="SUPFAM" id="SSF56529">
    <property type="entry name" value="FAH"/>
    <property type="match status" value="1"/>
</dbReference>
<feature type="domain" description="Fumarylacetoacetase-like C-terminal" evidence="2">
    <location>
        <begin position="39"/>
        <end position="238"/>
    </location>
</feature>
<evidence type="ECO:0000313" key="3">
    <source>
        <dbReference type="EMBL" id="QFZ84808.1"/>
    </source>
</evidence>
<dbReference type="RefSeq" id="WP_153283430.1">
    <property type="nucleotide sequence ID" value="NZ_CP045644.1"/>
</dbReference>
<reference evidence="3 4" key="1">
    <citation type="submission" date="2019-10" db="EMBL/GenBank/DDBJ databases">
        <title>Complete genome sequence of Variovorax paradoxus 5C-2.</title>
        <authorList>
            <person name="Gogoleva N.E."/>
            <person name="Balkin A.S."/>
        </authorList>
    </citation>
    <scope>NUCLEOTIDE SEQUENCE [LARGE SCALE GENOMIC DNA]</scope>
    <source>
        <strain evidence="3 4">5C-2</strain>
    </source>
</reference>
<organism evidence="3 4">
    <name type="scientific">Variovorax paradoxus</name>
    <dbReference type="NCBI Taxonomy" id="34073"/>
    <lineage>
        <taxon>Bacteria</taxon>
        <taxon>Pseudomonadati</taxon>
        <taxon>Pseudomonadota</taxon>
        <taxon>Betaproteobacteria</taxon>
        <taxon>Burkholderiales</taxon>
        <taxon>Comamonadaceae</taxon>
        <taxon>Variovorax</taxon>
    </lineage>
</organism>
<dbReference type="Proteomes" id="UP000326780">
    <property type="component" value="Chromosome"/>
</dbReference>
<accession>A0A5Q0M6J4</accession>
<dbReference type="InterPro" id="IPR011234">
    <property type="entry name" value="Fumarylacetoacetase-like_C"/>
</dbReference>
<dbReference type="InterPro" id="IPR036663">
    <property type="entry name" value="Fumarylacetoacetase_C_sf"/>
</dbReference>
<protein>
    <submittedName>
        <fullName evidence="3">FAA hydrolase family protein</fullName>
    </submittedName>
</protein>
<name>A0A5Q0M6J4_VARPD</name>
<sequence>MPLHPTAERATDTRSDALQVQPVSIDIVGSDQRFPVRRVYCVGRNYLAHIREMKEGDERDPPFFFQKPSDSVVTDGRVPYPTLTDDFQFEFELVVAIGSDASNVSPEDALDHVFGYAAGLDMTRRDRQRECNKRGLPWEQGKSFDHSAPCGPIHPVAKVGHIRSGTLNLSVNGAVRQDSVLEKMIWNVHEIVSELSKQYRLLPGDLIFTGTPEGVGPVQRGDKLTGRIDGLAPLQVEIV</sequence>
<gene>
    <name evidence="3" type="ORF">GFK26_19595</name>
</gene>
<dbReference type="AlphaFoldDB" id="A0A5Q0M6J4"/>
<keyword evidence="3" id="KW-0378">Hydrolase</keyword>
<dbReference type="PANTHER" id="PTHR11820:SF90">
    <property type="entry name" value="FLUTATHIONE S-TRANSFERASE"/>
    <property type="match status" value="1"/>
</dbReference>
<dbReference type="Gene3D" id="3.90.850.10">
    <property type="entry name" value="Fumarylacetoacetase-like, C-terminal domain"/>
    <property type="match status" value="1"/>
</dbReference>
<dbReference type="EMBL" id="CP045644">
    <property type="protein sequence ID" value="QFZ84808.1"/>
    <property type="molecule type" value="Genomic_DNA"/>
</dbReference>
<dbReference type="GO" id="GO:0046872">
    <property type="term" value="F:metal ion binding"/>
    <property type="evidence" value="ECO:0007669"/>
    <property type="project" value="UniProtKB-KW"/>
</dbReference>
<dbReference type="Pfam" id="PF01557">
    <property type="entry name" value="FAA_hydrolase"/>
    <property type="match status" value="1"/>
</dbReference>
<dbReference type="PANTHER" id="PTHR11820">
    <property type="entry name" value="ACYLPYRUVASE"/>
    <property type="match status" value="1"/>
</dbReference>